<reference evidence="7 8" key="1">
    <citation type="submission" date="2019-02" db="EMBL/GenBank/DDBJ databases">
        <title>Deep-cultivation of Planctomycetes and their phenomic and genomic characterization uncovers novel biology.</title>
        <authorList>
            <person name="Wiegand S."/>
            <person name="Jogler M."/>
            <person name="Boedeker C."/>
            <person name="Pinto D."/>
            <person name="Vollmers J."/>
            <person name="Rivas-Marin E."/>
            <person name="Kohn T."/>
            <person name="Peeters S.H."/>
            <person name="Heuer A."/>
            <person name="Rast P."/>
            <person name="Oberbeckmann S."/>
            <person name="Bunk B."/>
            <person name="Jeske O."/>
            <person name="Meyerdierks A."/>
            <person name="Storesund J.E."/>
            <person name="Kallscheuer N."/>
            <person name="Luecker S."/>
            <person name="Lage O.M."/>
            <person name="Pohl T."/>
            <person name="Merkel B.J."/>
            <person name="Hornburger P."/>
            <person name="Mueller R.-W."/>
            <person name="Bruemmer F."/>
            <person name="Labrenz M."/>
            <person name="Spormann A.M."/>
            <person name="Op den Camp H."/>
            <person name="Overmann J."/>
            <person name="Amann R."/>
            <person name="Jetten M.S.M."/>
            <person name="Mascher T."/>
            <person name="Medema M.H."/>
            <person name="Devos D.P."/>
            <person name="Kaster A.-K."/>
            <person name="Ovreas L."/>
            <person name="Rohde M."/>
            <person name="Galperin M.Y."/>
            <person name="Jogler C."/>
        </authorList>
    </citation>
    <scope>NUCLEOTIDE SEQUENCE [LARGE SCALE GENOMIC DNA]</scope>
    <source>
        <strain evidence="7 8">Mal33</strain>
    </source>
</reference>
<keyword evidence="4" id="KW-0238">DNA-binding</keyword>
<dbReference type="SUPFAM" id="SSF53383">
    <property type="entry name" value="PLP-dependent transferases"/>
    <property type="match status" value="1"/>
</dbReference>
<keyword evidence="5" id="KW-0804">Transcription</keyword>
<keyword evidence="2" id="KW-0663">Pyridoxal phosphate</keyword>
<gene>
    <name evidence="7" type="primary">yjiR</name>
    <name evidence="7" type="ORF">Mal33_10480</name>
</gene>
<comment type="similarity">
    <text evidence="1">In the C-terminal section; belongs to the class-I pyridoxal-phosphate-dependent aminotransferase family.</text>
</comment>
<protein>
    <submittedName>
        <fullName evidence="7">Putative HTH-type transcriptional regulator YjiR</fullName>
    </submittedName>
</protein>
<dbReference type="InterPro" id="IPR000524">
    <property type="entry name" value="Tscrpt_reg_HTH_GntR"/>
</dbReference>
<evidence type="ECO:0000256" key="2">
    <source>
        <dbReference type="ARBA" id="ARBA00022898"/>
    </source>
</evidence>
<proteinExistence type="inferred from homology"/>
<keyword evidence="8" id="KW-1185">Reference proteome</keyword>
<dbReference type="SUPFAM" id="SSF46785">
    <property type="entry name" value="Winged helix' DNA-binding domain"/>
    <property type="match status" value="1"/>
</dbReference>
<dbReference type="InterPro" id="IPR036390">
    <property type="entry name" value="WH_DNA-bd_sf"/>
</dbReference>
<dbReference type="Pfam" id="PF00392">
    <property type="entry name" value="GntR"/>
    <property type="match status" value="1"/>
</dbReference>
<sequence>MVVKNKTSQRRDEWLPDVERADIPIYLAVAEAIAADIQDGRLRGGDHLPTQRTLAKRLNLDVTTVARGYSEAARRGLVEARVGAGTFVRRSSPQPTRVGRQFDLADRSMNQPPDVADPDVLTAIADSFQVVSESMPSVLRYQPLGGSMRDRAAAIRWLSNRGIDAGPEAVYVTAGAHVALGAIVAKIGSPDDVIGCDQITYSGIKEVASTLRRRLMGLPGDAHGMLPAALDRAARENRVRVVYVNPTLRNPTVETMPIQRRSEIVQVARKHGIAIIEDDAYGMLPTAGPPPFAALAPEITFYVTTLAKCLAPGLRIAYLVAPRDQRASGVLSALRAVSVMASPVCATLATYWIESGLADAVLASVRSSTRARQRLLKRYLPADIVQTDEHAFHAWIRLKKPWTRAHLVDWMRGYALGVVASDRFCVDIEAPEALRVCLGGAASLQETELAIQALWGALQTEPNAI</sequence>
<dbReference type="CDD" id="cd00609">
    <property type="entry name" value="AAT_like"/>
    <property type="match status" value="1"/>
</dbReference>
<dbReference type="Gene3D" id="1.10.10.10">
    <property type="entry name" value="Winged helix-like DNA-binding domain superfamily/Winged helix DNA-binding domain"/>
    <property type="match status" value="1"/>
</dbReference>
<accession>A0A518IPQ7</accession>
<evidence type="ECO:0000256" key="1">
    <source>
        <dbReference type="ARBA" id="ARBA00005384"/>
    </source>
</evidence>
<dbReference type="PROSITE" id="PS50949">
    <property type="entry name" value="HTH_GNTR"/>
    <property type="match status" value="1"/>
</dbReference>
<feature type="domain" description="HTH gntR-type" evidence="6">
    <location>
        <begin position="23"/>
        <end position="91"/>
    </location>
</feature>
<organism evidence="7 8">
    <name type="scientific">Rosistilla oblonga</name>
    <dbReference type="NCBI Taxonomy" id="2527990"/>
    <lineage>
        <taxon>Bacteria</taxon>
        <taxon>Pseudomonadati</taxon>
        <taxon>Planctomycetota</taxon>
        <taxon>Planctomycetia</taxon>
        <taxon>Pirellulales</taxon>
        <taxon>Pirellulaceae</taxon>
        <taxon>Rosistilla</taxon>
    </lineage>
</organism>
<dbReference type="InterPro" id="IPR004839">
    <property type="entry name" value="Aminotransferase_I/II_large"/>
</dbReference>
<dbReference type="InterPro" id="IPR015421">
    <property type="entry name" value="PyrdxlP-dep_Trfase_major"/>
</dbReference>
<evidence type="ECO:0000313" key="7">
    <source>
        <dbReference type="EMBL" id="QDV55079.1"/>
    </source>
</evidence>
<evidence type="ECO:0000259" key="6">
    <source>
        <dbReference type="PROSITE" id="PS50949"/>
    </source>
</evidence>
<name>A0A518IPQ7_9BACT</name>
<dbReference type="GO" id="GO:0003700">
    <property type="term" value="F:DNA-binding transcription factor activity"/>
    <property type="evidence" value="ECO:0007669"/>
    <property type="project" value="InterPro"/>
</dbReference>
<dbReference type="CDD" id="cd07377">
    <property type="entry name" value="WHTH_GntR"/>
    <property type="match status" value="1"/>
</dbReference>
<dbReference type="InterPro" id="IPR015424">
    <property type="entry name" value="PyrdxlP-dep_Trfase"/>
</dbReference>
<dbReference type="PANTHER" id="PTHR46577">
    <property type="entry name" value="HTH-TYPE TRANSCRIPTIONAL REGULATORY PROTEIN GABR"/>
    <property type="match status" value="1"/>
</dbReference>
<dbReference type="InterPro" id="IPR051446">
    <property type="entry name" value="HTH_trans_reg/aminotransferase"/>
</dbReference>
<dbReference type="Gene3D" id="3.40.640.10">
    <property type="entry name" value="Type I PLP-dependent aspartate aminotransferase-like (Major domain)"/>
    <property type="match status" value="1"/>
</dbReference>
<evidence type="ECO:0000256" key="4">
    <source>
        <dbReference type="ARBA" id="ARBA00023125"/>
    </source>
</evidence>
<dbReference type="GO" id="GO:0003677">
    <property type="term" value="F:DNA binding"/>
    <property type="evidence" value="ECO:0007669"/>
    <property type="project" value="UniProtKB-KW"/>
</dbReference>
<dbReference type="SMART" id="SM00345">
    <property type="entry name" value="HTH_GNTR"/>
    <property type="match status" value="1"/>
</dbReference>
<evidence type="ECO:0000256" key="5">
    <source>
        <dbReference type="ARBA" id="ARBA00023163"/>
    </source>
</evidence>
<evidence type="ECO:0000313" key="8">
    <source>
        <dbReference type="Proteomes" id="UP000316770"/>
    </source>
</evidence>
<keyword evidence="3" id="KW-0805">Transcription regulation</keyword>
<dbReference type="InterPro" id="IPR036388">
    <property type="entry name" value="WH-like_DNA-bd_sf"/>
</dbReference>
<dbReference type="PANTHER" id="PTHR46577:SF1">
    <property type="entry name" value="HTH-TYPE TRANSCRIPTIONAL REGULATORY PROTEIN GABR"/>
    <property type="match status" value="1"/>
</dbReference>
<evidence type="ECO:0000256" key="3">
    <source>
        <dbReference type="ARBA" id="ARBA00023015"/>
    </source>
</evidence>
<dbReference type="AlphaFoldDB" id="A0A518IPQ7"/>
<dbReference type="Pfam" id="PF00155">
    <property type="entry name" value="Aminotran_1_2"/>
    <property type="match status" value="1"/>
</dbReference>
<dbReference type="Proteomes" id="UP000316770">
    <property type="component" value="Chromosome"/>
</dbReference>
<dbReference type="GO" id="GO:0030170">
    <property type="term" value="F:pyridoxal phosphate binding"/>
    <property type="evidence" value="ECO:0007669"/>
    <property type="project" value="InterPro"/>
</dbReference>
<dbReference type="EMBL" id="CP036318">
    <property type="protein sequence ID" value="QDV55079.1"/>
    <property type="molecule type" value="Genomic_DNA"/>
</dbReference>